<dbReference type="InterPro" id="IPR005467">
    <property type="entry name" value="His_kinase_dom"/>
</dbReference>
<dbReference type="PRINTS" id="PR00344">
    <property type="entry name" value="BCTRLSENSOR"/>
</dbReference>
<dbReference type="Gene3D" id="6.10.340.10">
    <property type="match status" value="1"/>
</dbReference>
<dbReference type="NCBIfam" id="NF046044">
    <property type="entry name" value="PnpS"/>
    <property type="match status" value="1"/>
</dbReference>
<comment type="catalytic activity">
    <reaction evidence="1">
        <text>ATP + protein L-histidine = ADP + protein N-phospho-L-histidine.</text>
        <dbReference type="EC" id="2.7.13.3"/>
    </reaction>
</comment>
<dbReference type="AlphaFoldDB" id="A0A0S6U9P8"/>
<evidence type="ECO:0000256" key="12">
    <source>
        <dbReference type="SAM" id="Phobius"/>
    </source>
</evidence>
<keyword evidence="4" id="KW-1003">Cell membrane</keyword>
<dbReference type="Pfam" id="PF00989">
    <property type="entry name" value="PAS"/>
    <property type="match status" value="1"/>
</dbReference>
<dbReference type="SMART" id="SM00091">
    <property type="entry name" value="PAS"/>
    <property type="match status" value="1"/>
</dbReference>
<evidence type="ECO:0000259" key="15">
    <source>
        <dbReference type="PROSITE" id="PS50113"/>
    </source>
</evidence>
<accession>A0A0S6U9P8</accession>
<dbReference type="EC" id="2.7.13.3" evidence="3"/>
<dbReference type="GO" id="GO:0000155">
    <property type="term" value="F:phosphorelay sensor kinase activity"/>
    <property type="evidence" value="ECO:0007669"/>
    <property type="project" value="InterPro"/>
</dbReference>
<dbReference type="InterPro" id="IPR000014">
    <property type="entry name" value="PAS"/>
</dbReference>
<evidence type="ECO:0000256" key="1">
    <source>
        <dbReference type="ARBA" id="ARBA00000085"/>
    </source>
</evidence>
<keyword evidence="10" id="KW-0902">Two-component regulatory system</keyword>
<dbReference type="SMART" id="SM00388">
    <property type="entry name" value="HisKA"/>
    <property type="match status" value="1"/>
</dbReference>
<dbReference type="EMBL" id="DF238840">
    <property type="protein sequence ID" value="GAF25730.1"/>
    <property type="molecule type" value="Genomic_DNA"/>
</dbReference>
<evidence type="ECO:0000256" key="2">
    <source>
        <dbReference type="ARBA" id="ARBA00004236"/>
    </source>
</evidence>
<dbReference type="Proteomes" id="UP000063718">
    <property type="component" value="Unassembled WGS sequence"/>
</dbReference>
<protein>
    <recommendedName>
        <fullName evidence="3">histidine kinase</fullName>
        <ecNumber evidence="3">2.7.13.3</ecNumber>
    </recommendedName>
</protein>
<dbReference type="SUPFAM" id="SSF158472">
    <property type="entry name" value="HAMP domain-like"/>
    <property type="match status" value="1"/>
</dbReference>
<dbReference type="SUPFAM" id="SSF55785">
    <property type="entry name" value="PYP-like sensor domain (PAS domain)"/>
    <property type="match status" value="1"/>
</dbReference>
<keyword evidence="12" id="KW-1133">Transmembrane helix</keyword>
<feature type="domain" description="Histidine kinase" evidence="13">
    <location>
        <begin position="257"/>
        <end position="475"/>
    </location>
</feature>
<reference evidence="17" key="1">
    <citation type="journal article" date="2014" name="Gene">
        <title>Genome-guided analysis of transformation efficiency and carbon dioxide assimilation by Moorella thermoacetica Y72.</title>
        <authorList>
            <person name="Tsukahara K."/>
            <person name="Kita A."/>
            <person name="Nakashimada Y."/>
            <person name="Hoshino T."/>
            <person name="Murakami K."/>
        </authorList>
    </citation>
    <scope>NUCLEOTIDE SEQUENCE [LARGE SCALE GENOMIC DNA]</scope>
    <source>
        <strain evidence="17">Y72</strain>
    </source>
</reference>
<dbReference type="PROSITE" id="PS50109">
    <property type="entry name" value="HIS_KIN"/>
    <property type="match status" value="1"/>
</dbReference>
<dbReference type="InterPro" id="IPR003661">
    <property type="entry name" value="HisK_dim/P_dom"/>
</dbReference>
<dbReference type="InterPro" id="IPR004358">
    <property type="entry name" value="Sig_transdc_His_kin-like_C"/>
</dbReference>
<dbReference type="SUPFAM" id="SSF55874">
    <property type="entry name" value="ATPase domain of HSP90 chaperone/DNA topoisomerase II/histidine kinase"/>
    <property type="match status" value="1"/>
</dbReference>
<evidence type="ECO:0000256" key="10">
    <source>
        <dbReference type="ARBA" id="ARBA00023012"/>
    </source>
</evidence>
<feature type="domain" description="PAC" evidence="15">
    <location>
        <begin position="203"/>
        <end position="253"/>
    </location>
</feature>
<proteinExistence type="predicted"/>
<keyword evidence="7" id="KW-0547">Nucleotide-binding</keyword>
<evidence type="ECO:0000256" key="4">
    <source>
        <dbReference type="ARBA" id="ARBA00022475"/>
    </source>
</evidence>
<keyword evidence="5" id="KW-0597">Phosphoprotein</keyword>
<dbReference type="PANTHER" id="PTHR45453">
    <property type="entry name" value="PHOSPHATE REGULON SENSOR PROTEIN PHOR"/>
    <property type="match status" value="1"/>
</dbReference>
<dbReference type="GO" id="GO:0005886">
    <property type="term" value="C:plasma membrane"/>
    <property type="evidence" value="ECO:0007669"/>
    <property type="project" value="UniProtKB-SubCell"/>
</dbReference>
<dbReference type="PROSITE" id="PS50885">
    <property type="entry name" value="HAMP"/>
    <property type="match status" value="1"/>
</dbReference>
<dbReference type="Gene3D" id="1.10.287.130">
    <property type="match status" value="1"/>
</dbReference>
<dbReference type="FunFam" id="3.30.565.10:FF:000006">
    <property type="entry name" value="Sensor histidine kinase WalK"/>
    <property type="match status" value="1"/>
</dbReference>
<dbReference type="InterPro" id="IPR003594">
    <property type="entry name" value="HATPase_dom"/>
</dbReference>
<evidence type="ECO:0000256" key="11">
    <source>
        <dbReference type="ARBA" id="ARBA00023136"/>
    </source>
</evidence>
<dbReference type="PROSITE" id="PS50112">
    <property type="entry name" value="PAS"/>
    <property type="match status" value="1"/>
</dbReference>
<dbReference type="NCBIfam" id="TIGR00229">
    <property type="entry name" value="sensory_box"/>
    <property type="match status" value="1"/>
</dbReference>
<evidence type="ECO:0000259" key="14">
    <source>
        <dbReference type="PROSITE" id="PS50112"/>
    </source>
</evidence>
<dbReference type="InterPro" id="IPR035965">
    <property type="entry name" value="PAS-like_dom_sf"/>
</dbReference>
<dbReference type="CDD" id="cd00082">
    <property type="entry name" value="HisKA"/>
    <property type="match status" value="1"/>
</dbReference>
<keyword evidence="12" id="KW-0812">Transmembrane</keyword>
<dbReference type="RefSeq" id="WP_025773586.1">
    <property type="nucleotide sequence ID" value="NZ_DF238840.1"/>
</dbReference>
<gene>
    <name evidence="17" type="ORF">MTY_1066</name>
</gene>
<keyword evidence="11 12" id="KW-0472">Membrane</keyword>
<dbReference type="Gene3D" id="3.30.565.10">
    <property type="entry name" value="Histidine kinase-like ATPase, C-terminal domain"/>
    <property type="match status" value="1"/>
</dbReference>
<dbReference type="PROSITE" id="PS50113">
    <property type="entry name" value="PAC"/>
    <property type="match status" value="1"/>
</dbReference>
<dbReference type="InterPro" id="IPR013767">
    <property type="entry name" value="PAS_fold"/>
</dbReference>
<dbReference type="Pfam" id="PF00672">
    <property type="entry name" value="HAMP"/>
    <property type="match status" value="1"/>
</dbReference>
<dbReference type="SMART" id="SM00387">
    <property type="entry name" value="HATPase_c"/>
    <property type="match status" value="1"/>
</dbReference>
<dbReference type="GO" id="GO:0004721">
    <property type="term" value="F:phosphoprotein phosphatase activity"/>
    <property type="evidence" value="ECO:0007669"/>
    <property type="project" value="TreeGrafter"/>
</dbReference>
<organism evidence="17">
    <name type="scientific">Moorella thermoacetica Y72</name>
    <dbReference type="NCBI Taxonomy" id="1325331"/>
    <lineage>
        <taxon>Bacteria</taxon>
        <taxon>Bacillati</taxon>
        <taxon>Bacillota</taxon>
        <taxon>Clostridia</taxon>
        <taxon>Neomoorellales</taxon>
        <taxon>Neomoorellaceae</taxon>
        <taxon>Neomoorella</taxon>
    </lineage>
</organism>
<dbReference type="CDD" id="cd06225">
    <property type="entry name" value="HAMP"/>
    <property type="match status" value="1"/>
</dbReference>
<dbReference type="Gene3D" id="3.30.450.20">
    <property type="entry name" value="PAS domain"/>
    <property type="match status" value="1"/>
</dbReference>
<dbReference type="InterPro" id="IPR036097">
    <property type="entry name" value="HisK_dim/P_sf"/>
</dbReference>
<dbReference type="InterPro" id="IPR036890">
    <property type="entry name" value="HATPase_C_sf"/>
</dbReference>
<name>A0A0S6U9P8_NEOTH</name>
<dbReference type="FunFam" id="1.10.287.130:FF:000008">
    <property type="entry name" value="Two-component sensor histidine kinase"/>
    <property type="match status" value="1"/>
</dbReference>
<dbReference type="InterPro" id="IPR000700">
    <property type="entry name" value="PAS-assoc_C"/>
</dbReference>
<evidence type="ECO:0000256" key="9">
    <source>
        <dbReference type="ARBA" id="ARBA00022840"/>
    </source>
</evidence>
<dbReference type="SUPFAM" id="SSF47384">
    <property type="entry name" value="Homodimeric domain of signal transducing histidine kinase"/>
    <property type="match status" value="1"/>
</dbReference>
<dbReference type="InterPro" id="IPR050351">
    <property type="entry name" value="BphY/WalK/GraS-like"/>
</dbReference>
<dbReference type="Pfam" id="PF00512">
    <property type="entry name" value="HisKA"/>
    <property type="match status" value="1"/>
</dbReference>
<keyword evidence="6" id="KW-0808">Transferase</keyword>
<evidence type="ECO:0000256" key="8">
    <source>
        <dbReference type="ARBA" id="ARBA00022777"/>
    </source>
</evidence>
<dbReference type="InterPro" id="IPR003660">
    <property type="entry name" value="HAMP_dom"/>
</dbReference>
<evidence type="ECO:0000256" key="7">
    <source>
        <dbReference type="ARBA" id="ARBA00022741"/>
    </source>
</evidence>
<sequence length="489" mass="54270">MHSLRWKITLNFLTLLFFTLLGAYLYLHQAILKAMGLPWLPPFRAGFLAARLEGQLLAVMILVLIIMGIGTFILARGIITPLTALLPLTRRIAAGDLEQRVEIQSDDEVGLLSHHLNIMVETLRNNFREIADERNKMKAILASITDGLVAVDQVGRVIMLNPAAEKMFGKKGAEVEHKYLLKVIRNHEIDAMVKEILASGLPLENEVRLFPTTSQLFRIYGTPITSEQGRIIGAVLTIRDITDIRRLEQMRTEFVANVSHELRTPLTSIRGFVETLLEGALEDPEVSRRFLGIINHEAQRLQQLIEDLLSLSRLESQPKRQDAGRADLAATLDRVLTTVNQLAREKGVALEKEIPAEIPELAISESYLNQVLLNLIDNGIKYTPAGGRVTIRAARLGELVQVEVADTGIGIPPESLPRVFERFYRVDKARSREMGGTGLGLAIVKHIVESHGGSISVTSRPGQGSHFFFTLPIAAEEGGRSNYQEEPGT</sequence>
<dbReference type="Pfam" id="PF02518">
    <property type="entry name" value="HATPase_c"/>
    <property type="match status" value="1"/>
</dbReference>
<evidence type="ECO:0000313" key="17">
    <source>
        <dbReference type="EMBL" id="GAF25730.1"/>
    </source>
</evidence>
<dbReference type="SMART" id="SM00304">
    <property type="entry name" value="HAMP"/>
    <property type="match status" value="1"/>
</dbReference>
<feature type="transmembrane region" description="Helical" evidence="12">
    <location>
        <begin position="12"/>
        <end position="36"/>
    </location>
</feature>
<evidence type="ECO:0000259" key="16">
    <source>
        <dbReference type="PROSITE" id="PS50885"/>
    </source>
</evidence>
<evidence type="ECO:0000259" key="13">
    <source>
        <dbReference type="PROSITE" id="PS50109"/>
    </source>
</evidence>
<evidence type="ECO:0000256" key="5">
    <source>
        <dbReference type="ARBA" id="ARBA00022553"/>
    </source>
</evidence>
<dbReference type="CDD" id="cd00130">
    <property type="entry name" value="PAS"/>
    <property type="match status" value="1"/>
</dbReference>
<feature type="domain" description="PAS" evidence="14">
    <location>
        <begin position="133"/>
        <end position="204"/>
    </location>
</feature>
<feature type="domain" description="HAMP" evidence="16">
    <location>
        <begin position="76"/>
        <end position="128"/>
    </location>
</feature>
<dbReference type="GO" id="GO:0005524">
    <property type="term" value="F:ATP binding"/>
    <property type="evidence" value="ECO:0007669"/>
    <property type="project" value="UniProtKB-KW"/>
</dbReference>
<evidence type="ECO:0000256" key="6">
    <source>
        <dbReference type="ARBA" id="ARBA00022679"/>
    </source>
</evidence>
<keyword evidence="9" id="KW-0067">ATP-binding</keyword>
<feature type="transmembrane region" description="Helical" evidence="12">
    <location>
        <begin position="56"/>
        <end position="75"/>
    </location>
</feature>
<dbReference type="PANTHER" id="PTHR45453:SF1">
    <property type="entry name" value="PHOSPHATE REGULON SENSOR PROTEIN PHOR"/>
    <property type="match status" value="1"/>
</dbReference>
<dbReference type="GO" id="GO:0016036">
    <property type="term" value="P:cellular response to phosphate starvation"/>
    <property type="evidence" value="ECO:0007669"/>
    <property type="project" value="TreeGrafter"/>
</dbReference>
<dbReference type="GO" id="GO:0006355">
    <property type="term" value="P:regulation of DNA-templated transcription"/>
    <property type="evidence" value="ECO:0007669"/>
    <property type="project" value="InterPro"/>
</dbReference>
<comment type="subcellular location">
    <subcellularLocation>
        <location evidence="2">Cell membrane</location>
    </subcellularLocation>
</comment>
<evidence type="ECO:0000256" key="3">
    <source>
        <dbReference type="ARBA" id="ARBA00012438"/>
    </source>
</evidence>
<keyword evidence="8 17" id="KW-0418">Kinase</keyword>
<dbReference type="CDD" id="cd00075">
    <property type="entry name" value="HATPase"/>
    <property type="match status" value="1"/>
</dbReference>